<dbReference type="EMBL" id="MSFL01000029">
    <property type="protein sequence ID" value="PWY70994.1"/>
    <property type="molecule type" value="Genomic_DNA"/>
</dbReference>
<dbReference type="AlphaFoldDB" id="A0A317V9D0"/>
<protein>
    <recommendedName>
        <fullName evidence="1">EAL domain-containing protein</fullName>
    </recommendedName>
</protein>
<organism evidence="2 3">
    <name type="scientific">Aspergillus heteromorphus CBS 117.55</name>
    <dbReference type="NCBI Taxonomy" id="1448321"/>
    <lineage>
        <taxon>Eukaryota</taxon>
        <taxon>Fungi</taxon>
        <taxon>Dikarya</taxon>
        <taxon>Ascomycota</taxon>
        <taxon>Pezizomycotina</taxon>
        <taxon>Eurotiomycetes</taxon>
        <taxon>Eurotiomycetidae</taxon>
        <taxon>Eurotiales</taxon>
        <taxon>Aspergillaceae</taxon>
        <taxon>Aspergillus</taxon>
        <taxon>Aspergillus subgen. Circumdati</taxon>
    </lineage>
</organism>
<dbReference type="STRING" id="1448321.A0A317V9D0"/>
<dbReference type="RefSeq" id="XP_025396096.1">
    <property type="nucleotide sequence ID" value="XM_025548288.1"/>
</dbReference>
<name>A0A317V9D0_9EURO</name>
<dbReference type="VEuPathDB" id="FungiDB:BO70DRAFT_432080"/>
<dbReference type="Proteomes" id="UP000247233">
    <property type="component" value="Unassembled WGS sequence"/>
</dbReference>
<dbReference type="PROSITE" id="PS50883">
    <property type="entry name" value="EAL"/>
    <property type="match status" value="1"/>
</dbReference>
<reference evidence="2 3" key="1">
    <citation type="submission" date="2016-12" db="EMBL/GenBank/DDBJ databases">
        <title>The genomes of Aspergillus section Nigri reveals drivers in fungal speciation.</title>
        <authorList>
            <consortium name="DOE Joint Genome Institute"/>
            <person name="Vesth T.C."/>
            <person name="Nybo J."/>
            <person name="Theobald S."/>
            <person name="Brandl J."/>
            <person name="Frisvad J.C."/>
            <person name="Nielsen K.F."/>
            <person name="Lyhne E.K."/>
            <person name="Kogle M.E."/>
            <person name="Kuo A."/>
            <person name="Riley R."/>
            <person name="Clum A."/>
            <person name="Nolan M."/>
            <person name="Lipzen A."/>
            <person name="Salamov A."/>
            <person name="Henrissat B."/>
            <person name="Wiebenga A."/>
            <person name="De Vries R.P."/>
            <person name="Grigoriev I.V."/>
            <person name="Mortensen U.H."/>
            <person name="Andersen M.R."/>
            <person name="Baker S.E."/>
        </authorList>
    </citation>
    <scope>NUCLEOTIDE SEQUENCE [LARGE SCALE GENOMIC DNA]</scope>
    <source>
        <strain evidence="2 3">CBS 117.55</strain>
    </source>
</reference>
<evidence type="ECO:0000313" key="3">
    <source>
        <dbReference type="Proteomes" id="UP000247233"/>
    </source>
</evidence>
<dbReference type="GeneID" id="37070525"/>
<dbReference type="Gene3D" id="3.90.180.10">
    <property type="entry name" value="Medium-chain alcohol dehydrogenases, catalytic domain"/>
    <property type="match status" value="1"/>
</dbReference>
<feature type="domain" description="EAL" evidence="1">
    <location>
        <begin position="1"/>
        <end position="66"/>
    </location>
</feature>
<dbReference type="OrthoDB" id="4492059at2759"/>
<proteinExistence type="predicted"/>
<keyword evidence="3" id="KW-1185">Reference proteome</keyword>
<sequence length="66" mass="7638">MLDGVDFAVDFTGNVAASIAFLVEEFRRGRFPIDKLERWYKVKDFEKAFEDVHAGRVVKAVLDWTD</sequence>
<accession>A0A317V9D0</accession>
<gene>
    <name evidence="2" type="ORF">BO70DRAFT_432080</name>
</gene>
<comment type="caution">
    <text evidence="2">The sequence shown here is derived from an EMBL/GenBank/DDBJ whole genome shotgun (WGS) entry which is preliminary data.</text>
</comment>
<dbReference type="InterPro" id="IPR001633">
    <property type="entry name" value="EAL_dom"/>
</dbReference>
<evidence type="ECO:0000313" key="2">
    <source>
        <dbReference type="EMBL" id="PWY70994.1"/>
    </source>
</evidence>
<evidence type="ECO:0000259" key="1">
    <source>
        <dbReference type="PROSITE" id="PS50883"/>
    </source>
</evidence>